<reference evidence="10 11" key="1">
    <citation type="submission" date="2019-10" db="EMBL/GenBank/DDBJ databases">
        <title>New species of Slilvanegrellaceae.</title>
        <authorList>
            <person name="Pitt A."/>
            <person name="Hahn M.W."/>
        </authorList>
    </citation>
    <scope>NUCLEOTIDE SEQUENCE [LARGE SCALE GENOMIC DNA]</scope>
    <source>
        <strain evidence="10 11">SP-Ram-0.45-NSY-1</strain>
    </source>
</reference>
<dbReference type="PANTHER" id="PTHR33908:SF11">
    <property type="entry name" value="MEMBRANE PROTEIN"/>
    <property type="match status" value="1"/>
</dbReference>
<feature type="transmembrane region" description="Helical" evidence="8">
    <location>
        <begin position="140"/>
        <end position="157"/>
    </location>
</feature>
<feature type="transmembrane region" description="Helical" evidence="8">
    <location>
        <begin position="166"/>
        <end position="182"/>
    </location>
</feature>
<evidence type="ECO:0000256" key="5">
    <source>
        <dbReference type="ARBA" id="ARBA00022692"/>
    </source>
</evidence>
<dbReference type="Proteomes" id="UP000437748">
    <property type="component" value="Unassembled WGS sequence"/>
</dbReference>
<dbReference type="GO" id="GO:0016763">
    <property type="term" value="F:pentosyltransferase activity"/>
    <property type="evidence" value="ECO:0007669"/>
    <property type="project" value="TreeGrafter"/>
</dbReference>
<keyword evidence="6 8" id="KW-1133">Transmembrane helix</keyword>
<evidence type="ECO:0000256" key="3">
    <source>
        <dbReference type="ARBA" id="ARBA00022676"/>
    </source>
</evidence>
<keyword evidence="4" id="KW-0808">Transferase</keyword>
<comment type="caution">
    <text evidence="10">The sequence shown here is derived from an EMBL/GenBank/DDBJ whole genome shotgun (WGS) entry which is preliminary data.</text>
</comment>
<feature type="transmembrane region" description="Helical" evidence="8">
    <location>
        <begin position="297"/>
        <end position="318"/>
    </location>
</feature>
<feature type="transmembrane region" description="Helical" evidence="8">
    <location>
        <begin position="258"/>
        <end position="276"/>
    </location>
</feature>
<dbReference type="EMBL" id="WFLM01000005">
    <property type="protein sequence ID" value="KAB8036847.1"/>
    <property type="molecule type" value="Genomic_DNA"/>
</dbReference>
<keyword evidence="3" id="KW-0328">Glycosyltransferase</keyword>
<comment type="subcellular location">
    <subcellularLocation>
        <location evidence="1">Cell membrane</location>
        <topology evidence="1">Multi-pass membrane protein</topology>
    </subcellularLocation>
</comment>
<proteinExistence type="predicted"/>
<feature type="transmembrane region" description="Helical" evidence="8">
    <location>
        <begin position="324"/>
        <end position="342"/>
    </location>
</feature>
<feature type="transmembrane region" description="Helical" evidence="8">
    <location>
        <begin position="188"/>
        <end position="206"/>
    </location>
</feature>
<gene>
    <name evidence="10" type="ORF">GCL60_13460</name>
</gene>
<dbReference type="InterPro" id="IPR050297">
    <property type="entry name" value="LipidA_mod_glycosyltrf_83"/>
</dbReference>
<dbReference type="Pfam" id="PF13231">
    <property type="entry name" value="PMT_2"/>
    <property type="match status" value="1"/>
</dbReference>
<keyword evidence="2" id="KW-1003">Cell membrane</keyword>
<feature type="transmembrane region" description="Helical" evidence="8">
    <location>
        <begin position="83"/>
        <end position="104"/>
    </location>
</feature>
<dbReference type="InterPro" id="IPR038731">
    <property type="entry name" value="RgtA/B/C-like"/>
</dbReference>
<dbReference type="GO" id="GO:0005886">
    <property type="term" value="C:plasma membrane"/>
    <property type="evidence" value="ECO:0007669"/>
    <property type="project" value="UniProtKB-SubCell"/>
</dbReference>
<evidence type="ECO:0000313" key="10">
    <source>
        <dbReference type="EMBL" id="KAB8036847.1"/>
    </source>
</evidence>
<dbReference type="GO" id="GO:0009103">
    <property type="term" value="P:lipopolysaccharide biosynthetic process"/>
    <property type="evidence" value="ECO:0007669"/>
    <property type="project" value="UniProtKB-ARBA"/>
</dbReference>
<evidence type="ECO:0000259" key="9">
    <source>
        <dbReference type="Pfam" id="PF13231"/>
    </source>
</evidence>
<evidence type="ECO:0000256" key="1">
    <source>
        <dbReference type="ARBA" id="ARBA00004651"/>
    </source>
</evidence>
<organism evidence="10 11">
    <name type="scientific">Silvanigrella paludirubra</name>
    <dbReference type="NCBI Taxonomy" id="2499159"/>
    <lineage>
        <taxon>Bacteria</taxon>
        <taxon>Pseudomonadati</taxon>
        <taxon>Bdellovibrionota</taxon>
        <taxon>Oligoflexia</taxon>
        <taxon>Silvanigrellales</taxon>
        <taxon>Silvanigrellaceae</taxon>
        <taxon>Silvanigrella</taxon>
    </lineage>
</organism>
<evidence type="ECO:0000313" key="11">
    <source>
        <dbReference type="Proteomes" id="UP000437748"/>
    </source>
</evidence>
<dbReference type="AlphaFoldDB" id="A0A6N6VQ85"/>
<evidence type="ECO:0000256" key="2">
    <source>
        <dbReference type="ARBA" id="ARBA00022475"/>
    </source>
</evidence>
<keyword evidence="5 8" id="KW-0812">Transmembrane</keyword>
<feature type="transmembrane region" description="Helical" evidence="8">
    <location>
        <begin position="349"/>
        <end position="365"/>
    </location>
</feature>
<protein>
    <recommendedName>
        <fullName evidence="9">Glycosyltransferase RgtA/B/C/D-like domain-containing protein</fullName>
    </recommendedName>
</protein>
<keyword evidence="7 8" id="KW-0472">Membrane</keyword>
<feature type="transmembrane region" description="Helical" evidence="8">
    <location>
        <begin position="213"/>
        <end position="233"/>
    </location>
</feature>
<evidence type="ECO:0000256" key="8">
    <source>
        <dbReference type="SAM" id="Phobius"/>
    </source>
</evidence>
<evidence type="ECO:0000256" key="4">
    <source>
        <dbReference type="ARBA" id="ARBA00022679"/>
    </source>
</evidence>
<evidence type="ECO:0000256" key="7">
    <source>
        <dbReference type="ARBA" id="ARBA00023136"/>
    </source>
</evidence>
<evidence type="ECO:0000256" key="6">
    <source>
        <dbReference type="ARBA" id="ARBA00022989"/>
    </source>
</evidence>
<name>A0A6N6VQ85_9BACT</name>
<feature type="transmembrane region" description="Helical" evidence="8">
    <location>
        <begin position="20"/>
        <end position="39"/>
    </location>
</feature>
<dbReference type="PANTHER" id="PTHR33908">
    <property type="entry name" value="MANNOSYLTRANSFERASE YKCB-RELATED"/>
    <property type="match status" value="1"/>
</dbReference>
<feature type="transmembrane region" description="Helical" evidence="8">
    <location>
        <begin position="116"/>
        <end position="134"/>
    </location>
</feature>
<sequence length="530" mass="62397">MEMKLKTENNNSILKKWEIYPLLILFLIIHFLWSKHFPIADVEAYYWDWSRNLSLSYFDHPGAVAWICRLGIFITQNENNLRFFVPIFNLITIIFLILSLNKILTIKNKETTIKQILYLEILWNIIPVFSMQSFILMPDFALLTCLSIVLFLSLKILEIIHYENRIPIKYVILLGVFSGLGFNSKYHMIPITFLIIFTLTQIINLSRKNLFTFLSIFITSLIITSMPTIYWNLNNKFISFIFQLNHGFGVFDFSFKNLFLYIIESSIYITPILFFYGIKNIYFINKKINKIEFHEKIILIALSPICGIFIIFLIASLFDYVAPYWISPAFLLLLPFFAIEMSDWKFNKIFIPLFLIPSFLIPSSLCFKEVRKKIVSISDGNAGYKLFFWYLINNDKIDKLAGIKLPKSITPEELNNRGCNQNDNILASLNWTWTSQLAYHLKGHPYVYNLNFEQKSYYSIRDDFKKFKNCKITLITTEELMTNNLYKIEEIDYLNVIKIKQFEKKEEYGKINILKGIFVGDDESLSTADN</sequence>
<keyword evidence="11" id="KW-1185">Reference proteome</keyword>
<accession>A0A6N6VQ85</accession>
<feature type="domain" description="Glycosyltransferase RgtA/B/C/D-like" evidence="9">
    <location>
        <begin position="59"/>
        <end position="231"/>
    </location>
</feature>